<dbReference type="STRING" id="6280.A0A0N4THN5"/>
<gene>
    <name evidence="1" type="ORF">BPAG_LOCUS7689</name>
</gene>
<dbReference type="AlphaFoldDB" id="A0A0N4THN5"/>
<protein>
    <submittedName>
        <fullName evidence="3">Cadherin domain-containing protein</fullName>
    </submittedName>
</protein>
<sequence>KDRFVFNVIANDHGVPFAQRSEVQVVVNVHEKQQSAPQWQTTDECKTTVVVDEDIPINSVLFRCLAIPGDGPKSPISYKMANGASRGTNHEMHFREFLEKTNGR</sequence>
<dbReference type="Proteomes" id="UP000278627">
    <property type="component" value="Unassembled WGS sequence"/>
</dbReference>
<evidence type="ECO:0000313" key="1">
    <source>
        <dbReference type="EMBL" id="VDN88875.1"/>
    </source>
</evidence>
<proteinExistence type="predicted"/>
<reference evidence="3" key="1">
    <citation type="submission" date="2017-02" db="UniProtKB">
        <authorList>
            <consortium name="WormBaseParasite"/>
        </authorList>
    </citation>
    <scope>IDENTIFICATION</scope>
</reference>
<keyword evidence="2" id="KW-1185">Reference proteome</keyword>
<organism evidence="3">
    <name type="scientific">Brugia pahangi</name>
    <name type="common">Filarial nematode worm</name>
    <dbReference type="NCBI Taxonomy" id="6280"/>
    <lineage>
        <taxon>Eukaryota</taxon>
        <taxon>Metazoa</taxon>
        <taxon>Ecdysozoa</taxon>
        <taxon>Nematoda</taxon>
        <taxon>Chromadorea</taxon>
        <taxon>Rhabditida</taxon>
        <taxon>Spirurina</taxon>
        <taxon>Spiruromorpha</taxon>
        <taxon>Filarioidea</taxon>
        <taxon>Onchocercidae</taxon>
        <taxon>Brugia</taxon>
    </lineage>
</organism>
<name>A0A0N4THN5_BRUPA</name>
<evidence type="ECO:0000313" key="2">
    <source>
        <dbReference type="Proteomes" id="UP000278627"/>
    </source>
</evidence>
<evidence type="ECO:0000313" key="3">
    <source>
        <dbReference type="WBParaSite" id="BPAG_0000772401-mRNA-1"/>
    </source>
</evidence>
<dbReference type="WBParaSite" id="BPAG_0000772401-mRNA-1">
    <property type="protein sequence ID" value="BPAG_0000772401-mRNA-1"/>
    <property type="gene ID" value="BPAG_0000772401"/>
</dbReference>
<dbReference type="EMBL" id="UZAD01009180">
    <property type="protein sequence ID" value="VDN88875.1"/>
    <property type="molecule type" value="Genomic_DNA"/>
</dbReference>
<accession>A0A0N4THN5</accession>
<reference evidence="1 2" key="2">
    <citation type="submission" date="2018-11" db="EMBL/GenBank/DDBJ databases">
        <authorList>
            <consortium name="Pathogen Informatics"/>
        </authorList>
    </citation>
    <scope>NUCLEOTIDE SEQUENCE [LARGE SCALE GENOMIC DNA]</scope>
</reference>